<feature type="domain" description="PPM-type phosphatase" evidence="6">
    <location>
        <begin position="46"/>
        <end position="373"/>
    </location>
</feature>
<dbReference type="OrthoDB" id="416093at2759"/>
<dbReference type="InterPro" id="IPR000222">
    <property type="entry name" value="PP2C_BS"/>
</dbReference>
<evidence type="ECO:0000313" key="8">
    <source>
        <dbReference type="Proteomes" id="UP000759537"/>
    </source>
</evidence>
<organism evidence="7 8">
    <name type="scientific">Russula ochroleuca</name>
    <dbReference type="NCBI Taxonomy" id="152965"/>
    <lineage>
        <taxon>Eukaryota</taxon>
        <taxon>Fungi</taxon>
        <taxon>Dikarya</taxon>
        <taxon>Basidiomycota</taxon>
        <taxon>Agaricomycotina</taxon>
        <taxon>Agaricomycetes</taxon>
        <taxon>Russulales</taxon>
        <taxon>Russulaceae</taxon>
        <taxon>Russula</taxon>
    </lineage>
</organism>
<comment type="caution">
    <text evidence="7">The sequence shown here is derived from an EMBL/GenBank/DDBJ whole genome shotgun (WGS) entry which is preliminary data.</text>
</comment>
<dbReference type="PROSITE" id="PS01032">
    <property type="entry name" value="PPM_1"/>
    <property type="match status" value="1"/>
</dbReference>
<dbReference type="PANTHER" id="PTHR13832">
    <property type="entry name" value="PROTEIN PHOSPHATASE 2C"/>
    <property type="match status" value="1"/>
</dbReference>
<reference evidence="7" key="1">
    <citation type="submission" date="2019-10" db="EMBL/GenBank/DDBJ databases">
        <authorList>
            <consortium name="DOE Joint Genome Institute"/>
            <person name="Kuo A."/>
            <person name="Miyauchi S."/>
            <person name="Kiss E."/>
            <person name="Drula E."/>
            <person name="Kohler A."/>
            <person name="Sanchez-Garcia M."/>
            <person name="Andreopoulos B."/>
            <person name="Barry K.W."/>
            <person name="Bonito G."/>
            <person name="Buee M."/>
            <person name="Carver A."/>
            <person name="Chen C."/>
            <person name="Cichocki N."/>
            <person name="Clum A."/>
            <person name="Culley D."/>
            <person name="Crous P.W."/>
            <person name="Fauchery L."/>
            <person name="Girlanda M."/>
            <person name="Hayes R."/>
            <person name="Keri Z."/>
            <person name="LaButti K."/>
            <person name="Lipzen A."/>
            <person name="Lombard V."/>
            <person name="Magnuson J."/>
            <person name="Maillard F."/>
            <person name="Morin E."/>
            <person name="Murat C."/>
            <person name="Nolan M."/>
            <person name="Ohm R."/>
            <person name="Pangilinan J."/>
            <person name="Pereira M."/>
            <person name="Perotto S."/>
            <person name="Peter M."/>
            <person name="Riley R."/>
            <person name="Sitrit Y."/>
            <person name="Stielow B."/>
            <person name="Szollosi G."/>
            <person name="Zifcakova L."/>
            <person name="Stursova M."/>
            <person name="Spatafora J.W."/>
            <person name="Tedersoo L."/>
            <person name="Vaario L.-M."/>
            <person name="Yamada A."/>
            <person name="Yan M."/>
            <person name="Wang P."/>
            <person name="Xu J."/>
            <person name="Bruns T."/>
            <person name="Baldrian P."/>
            <person name="Vilgalys R."/>
            <person name="Henrissat B."/>
            <person name="Grigoriev I.V."/>
            <person name="Hibbett D."/>
            <person name="Nagy L.G."/>
            <person name="Martin F.M."/>
        </authorList>
    </citation>
    <scope>NUCLEOTIDE SEQUENCE</scope>
    <source>
        <strain evidence="7">Prilba</strain>
    </source>
</reference>
<dbReference type="GO" id="GO:0046872">
    <property type="term" value="F:metal ion binding"/>
    <property type="evidence" value="ECO:0007669"/>
    <property type="project" value="UniProtKB-KW"/>
</dbReference>
<proteinExistence type="inferred from homology"/>
<evidence type="ECO:0000313" key="7">
    <source>
        <dbReference type="EMBL" id="KAF8481294.1"/>
    </source>
</evidence>
<dbReference type="InterPro" id="IPR036457">
    <property type="entry name" value="PPM-type-like_dom_sf"/>
</dbReference>
<evidence type="ECO:0000259" key="6">
    <source>
        <dbReference type="PROSITE" id="PS51746"/>
    </source>
</evidence>
<keyword evidence="2 4" id="KW-0378">Hydrolase</keyword>
<accession>A0A9P5MXX8</accession>
<feature type="region of interest" description="Disordered" evidence="5">
    <location>
        <begin position="384"/>
        <end position="405"/>
    </location>
</feature>
<dbReference type="InterPro" id="IPR001932">
    <property type="entry name" value="PPM-type_phosphatase-like_dom"/>
</dbReference>
<dbReference type="InterPro" id="IPR015655">
    <property type="entry name" value="PP2C"/>
</dbReference>
<evidence type="ECO:0000256" key="5">
    <source>
        <dbReference type="SAM" id="MobiDB-lite"/>
    </source>
</evidence>
<dbReference type="SMART" id="SM00332">
    <property type="entry name" value="PP2Cc"/>
    <property type="match status" value="1"/>
</dbReference>
<dbReference type="Pfam" id="PF00481">
    <property type="entry name" value="PP2C"/>
    <property type="match status" value="1"/>
</dbReference>
<dbReference type="AlphaFoldDB" id="A0A9P5MXX8"/>
<protein>
    <submittedName>
        <fullName evidence="7">Phosphatase 2C-like domain-containing protein</fullName>
    </submittedName>
</protein>
<dbReference type="Proteomes" id="UP000759537">
    <property type="component" value="Unassembled WGS sequence"/>
</dbReference>
<evidence type="ECO:0000256" key="1">
    <source>
        <dbReference type="ARBA" id="ARBA00022723"/>
    </source>
</evidence>
<dbReference type="GO" id="GO:0004722">
    <property type="term" value="F:protein serine/threonine phosphatase activity"/>
    <property type="evidence" value="ECO:0007669"/>
    <property type="project" value="InterPro"/>
</dbReference>
<dbReference type="SUPFAM" id="SSF81606">
    <property type="entry name" value="PP2C-like"/>
    <property type="match status" value="1"/>
</dbReference>
<gene>
    <name evidence="7" type="ORF">DFH94DRAFT_449592</name>
</gene>
<dbReference type="EMBL" id="WHVB01000007">
    <property type="protein sequence ID" value="KAF8481294.1"/>
    <property type="molecule type" value="Genomic_DNA"/>
</dbReference>
<evidence type="ECO:0000256" key="4">
    <source>
        <dbReference type="RuleBase" id="RU003465"/>
    </source>
</evidence>
<keyword evidence="3 4" id="KW-0904">Protein phosphatase</keyword>
<dbReference type="Gene3D" id="3.60.40.10">
    <property type="entry name" value="PPM-type phosphatase domain"/>
    <property type="match status" value="1"/>
</dbReference>
<dbReference type="PROSITE" id="PS51746">
    <property type="entry name" value="PPM_2"/>
    <property type="match status" value="1"/>
</dbReference>
<dbReference type="PANTHER" id="PTHR13832:SF589">
    <property type="entry name" value="[PYRUVATE DEHYDROGENASE [ACETYL-TRANSFERRING]]-PHOSPHATASE 2, MITOCHONDRIAL"/>
    <property type="match status" value="1"/>
</dbReference>
<dbReference type="CDD" id="cd00143">
    <property type="entry name" value="PP2Cc"/>
    <property type="match status" value="1"/>
</dbReference>
<name>A0A9P5MXX8_9AGAM</name>
<comment type="similarity">
    <text evidence="4">Belongs to the PP2C family.</text>
</comment>
<evidence type="ECO:0000256" key="2">
    <source>
        <dbReference type="ARBA" id="ARBA00022801"/>
    </source>
</evidence>
<reference evidence="7" key="2">
    <citation type="journal article" date="2020" name="Nat. Commun.">
        <title>Large-scale genome sequencing of mycorrhizal fungi provides insights into the early evolution of symbiotic traits.</title>
        <authorList>
            <person name="Miyauchi S."/>
            <person name="Kiss E."/>
            <person name="Kuo A."/>
            <person name="Drula E."/>
            <person name="Kohler A."/>
            <person name="Sanchez-Garcia M."/>
            <person name="Morin E."/>
            <person name="Andreopoulos B."/>
            <person name="Barry K.W."/>
            <person name="Bonito G."/>
            <person name="Buee M."/>
            <person name="Carver A."/>
            <person name="Chen C."/>
            <person name="Cichocki N."/>
            <person name="Clum A."/>
            <person name="Culley D."/>
            <person name="Crous P.W."/>
            <person name="Fauchery L."/>
            <person name="Girlanda M."/>
            <person name="Hayes R.D."/>
            <person name="Keri Z."/>
            <person name="LaButti K."/>
            <person name="Lipzen A."/>
            <person name="Lombard V."/>
            <person name="Magnuson J."/>
            <person name="Maillard F."/>
            <person name="Murat C."/>
            <person name="Nolan M."/>
            <person name="Ohm R.A."/>
            <person name="Pangilinan J."/>
            <person name="Pereira M.F."/>
            <person name="Perotto S."/>
            <person name="Peter M."/>
            <person name="Pfister S."/>
            <person name="Riley R."/>
            <person name="Sitrit Y."/>
            <person name="Stielow J.B."/>
            <person name="Szollosi G."/>
            <person name="Zifcakova L."/>
            <person name="Stursova M."/>
            <person name="Spatafora J.W."/>
            <person name="Tedersoo L."/>
            <person name="Vaario L.M."/>
            <person name="Yamada A."/>
            <person name="Yan M."/>
            <person name="Wang P."/>
            <person name="Xu J."/>
            <person name="Bruns T."/>
            <person name="Baldrian P."/>
            <person name="Vilgalys R."/>
            <person name="Dunand C."/>
            <person name="Henrissat B."/>
            <person name="Grigoriev I.V."/>
            <person name="Hibbett D."/>
            <person name="Nagy L.G."/>
            <person name="Martin F.M."/>
        </authorList>
    </citation>
    <scope>NUCLEOTIDE SEQUENCE</scope>
    <source>
        <strain evidence="7">Prilba</strain>
    </source>
</reference>
<keyword evidence="8" id="KW-1185">Reference proteome</keyword>
<evidence type="ECO:0000256" key="3">
    <source>
        <dbReference type="ARBA" id="ARBA00022912"/>
    </source>
</evidence>
<keyword evidence="1" id="KW-0479">Metal-binding</keyword>
<sequence>MAFTHFRPRRPPRSPFSWYHQALYHDYVRCATPGGTVRIPLSSPKVIGIANSRGERAYQEDFHSFATLSLNPEELRLTVSRHLGIDWDPESVGHPFSRQAVFVGIYDGHGGSTVSQYLRQELHGLLESADKSHIPEMYQYIKELGGYFKRFDGGPLSPWIKPGPPSADAGEMDLHARATLTFFEVDRNLQAEAAAKVCGSTASIVILHSLDSPSTPFFLARRIALTVAHVGDTRILLCSSYSGTAHAMTENHRAGGRIESVRLRRMMGTGVIADSFGDSRWMGALENTRSLGDLKWKPWGVTAEPEVKTKLIESPQWAFMILVSDGISSVVSDQEIVDLARGATGPKHAATRILSFAEEMGSSDNLTAIVLPFAGWGHMGGSDQTKKLREYRSSQMIGAERQRRM</sequence>